<dbReference type="EMBL" id="SPHZ02000004">
    <property type="protein sequence ID" value="KAF0921695.1"/>
    <property type="molecule type" value="Genomic_DNA"/>
</dbReference>
<sequence length="81" mass="8606">MVGNRRNSIGTASAPSLADPPPLLFPPTPRGVERAQKAREAGDCGGSGPPREKPPAAAAHGIPSLFLYYPFQSHPPPRFLY</sequence>
<evidence type="ECO:0000313" key="3">
    <source>
        <dbReference type="Proteomes" id="UP000479710"/>
    </source>
</evidence>
<protein>
    <submittedName>
        <fullName evidence="2">Uncharacterized protein</fullName>
    </submittedName>
</protein>
<gene>
    <name evidence="2" type="ORF">E2562_013432</name>
</gene>
<keyword evidence="3" id="KW-1185">Reference proteome</keyword>
<feature type="compositionally biased region" description="Pro residues" evidence="1">
    <location>
        <begin position="18"/>
        <end position="29"/>
    </location>
</feature>
<comment type="caution">
    <text evidence="2">The sequence shown here is derived from an EMBL/GenBank/DDBJ whole genome shotgun (WGS) entry which is preliminary data.</text>
</comment>
<feature type="compositionally biased region" description="Basic and acidic residues" evidence="1">
    <location>
        <begin position="31"/>
        <end position="42"/>
    </location>
</feature>
<evidence type="ECO:0000256" key="1">
    <source>
        <dbReference type="SAM" id="MobiDB-lite"/>
    </source>
</evidence>
<name>A0A6G1E9A8_9ORYZ</name>
<dbReference type="AlphaFoldDB" id="A0A6G1E9A8"/>
<reference evidence="2 3" key="1">
    <citation type="submission" date="2019-11" db="EMBL/GenBank/DDBJ databases">
        <title>Whole genome sequence of Oryza granulata.</title>
        <authorList>
            <person name="Li W."/>
        </authorList>
    </citation>
    <scope>NUCLEOTIDE SEQUENCE [LARGE SCALE GENOMIC DNA]</scope>
    <source>
        <strain evidence="3">cv. Menghai</strain>
        <tissue evidence="2">Leaf</tissue>
    </source>
</reference>
<dbReference type="Proteomes" id="UP000479710">
    <property type="component" value="Unassembled WGS sequence"/>
</dbReference>
<proteinExistence type="predicted"/>
<accession>A0A6G1E9A8</accession>
<feature type="region of interest" description="Disordered" evidence="1">
    <location>
        <begin position="1"/>
        <end position="58"/>
    </location>
</feature>
<feature type="compositionally biased region" description="Polar residues" evidence="1">
    <location>
        <begin position="1"/>
        <end position="10"/>
    </location>
</feature>
<organism evidence="2 3">
    <name type="scientific">Oryza meyeriana var. granulata</name>
    <dbReference type="NCBI Taxonomy" id="110450"/>
    <lineage>
        <taxon>Eukaryota</taxon>
        <taxon>Viridiplantae</taxon>
        <taxon>Streptophyta</taxon>
        <taxon>Embryophyta</taxon>
        <taxon>Tracheophyta</taxon>
        <taxon>Spermatophyta</taxon>
        <taxon>Magnoliopsida</taxon>
        <taxon>Liliopsida</taxon>
        <taxon>Poales</taxon>
        <taxon>Poaceae</taxon>
        <taxon>BOP clade</taxon>
        <taxon>Oryzoideae</taxon>
        <taxon>Oryzeae</taxon>
        <taxon>Oryzinae</taxon>
        <taxon>Oryza</taxon>
        <taxon>Oryza meyeriana</taxon>
    </lineage>
</organism>
<evidence type="ECO:0000313" key="2">
    <source>
        <dbReference type="EMBL" id="KAF0921695.1"/>
    </source>
</evidence>